<dbReference type="Pfam" id="PF08681">
    <property type="entry name" value="TacA1"/>
    <property type="match status" value="1"/>
</dbReference>
<gene>
    <name evidence="3" type="ORF">LVJ82_04645</name>
</gene>
<keyword evidence="4" id="KW-1185">Reference proteome</keyword>
<organism evidence="3 4">
    <name type="scientific">Vitreoscilla massiliensis</name>
    <dbReference type="NCBI Taxonomy" id="1689272"/>
    <lineage>
        <taxon>Bacteria</taxon>
        <taxon>Pseudomonadati</taxon>
        <taxon>Pseudomonadota</taxon>
        <taxon>Betaproteobacteria</taxon>
        <taxon>Neisseriales</taxon>
        <taxon>Neisseriaceae</taxon>
        <taxon>Vitreoscilla</taxon>
    </lineage>
</organism>
<dbReference type="RefSeq" id="WP_058355829.1">
    <property type="nucleotide sequence ID" value="NZ_CABKVG010000008.1"/>
</dbReference>
<name>A0ABY4E3C8_9NEIS</name>
<evidence type="ECO:0000313" key="4">
    <source>
        <dbReference type="Proteomes" id="UP000832011"/>
    </source>
</evidence>
<dbReference type="Gene3D" id="1.20.5.780">
    <property type="entry name" value="Single helix bin"/>
    <property type="match status" value="1"/>
</dbReference>
<evidence type="ECO:0000313" key="3">
    <source>
        <dbReference type="EMBL" id="UOO90280.1"/>
    </source>
</evidence>
<comment type="similarity">
    <text evidence="2">Belongs to the TacA antitoxin family.</text>
</comment>
<reference evidence="3 4" key="1">
    <citation type="journal article" date="2022" name="Res Sq">
        <title>Evolution of multicellular longitudinally dividing oral cavity symbionts (Neisseriaceae).</title>
        <authorList>
            <person name="Nyongesa S."/>
            <person name="Weber P."/>
            <person name="Bernet E."/>
            <person name="Pullido F."/>
            <person name="Nieckarz M."/>
            <person name="Delaby M."/>
            <person name="Nieves C."/>
            <person name="Viehboeck T."/>
            <person name="Krause N."/>
            <person name="Rivera-Millot A."/>
            <person name="Nakamura A."/>
            <person name="Vischer N."/>
            <person name="VanNieuwenhze M."/>
            <person name="Brun Y."/>
            <person name="Cava F."/>
            <person name="Bulgheresi S."/>
            <person name="Veyrier F."/>
        </authorList>
    </citation>
    <scope>NUCLEOTIDE SEQUENCE [LARGE SCALE GENOMIC DNA]</scope>
    <source>
        <strain evidence="3 4">SN4</strain>
    </source>
</reference>
<dbReference type="InterPro" id="IPR010985">
    <property type="entry name" value="Ribbon_hlx_hlx"/>
</dbReference>
<dbReference type="EMBL" id="CP091511">
    <property type="protein sequence ID" value="UOO90280.1"/>
    <property type="molecule type" value="Genomic_DNA"/>
</dbReference>
<sequence>MTHSQKGYYIMNPQPVNETAKKSSGSPTLKFRVTDDYHQLIKRAADIAAAGNVSAFIKQSAIKEARQVIQSHGVATTLAS</sequence>
<evidence type="ECO:0000256" key="1">
    <source>
        <dbReference type="ARBA" id="ARBA00022649"/>
    </source>
</evidence>
<evidence type="ECO:0000256" key="2">
    <source>
        <dbReference type="ARBA" id="ARBA00049988"/>
    </source>
</evidence>
<dbReference type="Proteomes" id="UP000832011">
    <property type="component" value="Chromosome"/>
</dbReference>
<dbReference type="InterPro" id="IPR014795">
    <property type="entry name" value="TacA_1-like"/>
</dbReference>
<dbReference type="SUPFAM" id="SSF47598">
    <property type="entry name" value="Ribbon-helix-helix"/>
    <property type="match status" value="1"/>
</dbReference>
<accession>A0ABY4E3C8</accession>
<protein>
    <submittedName>
        <fullName evidence="3">DUF1778 domain-containing protein</fullName>
    </submittedName>
</protein>
<keyword evidence="1" id="KW-1277">Toxin-antitoxin system</keyword>
<proteinExistence type="inferred from homology"/>